<dbReference type="GO" id="GO:0007265">
    <property type="term" value="P:Ras protein signal transduction"/>
    <property type="evidence" value="ECO:0007669"/>
    <property type="project" value="TreeGrafter"/>
</dbReference>
<accession>A0A0N4U357</accession>
<dbReference type="InterPro" id="IPR011422">
    <property type="entry name" value="BRAP2/ETP1_RRM"/>
</dbReference>
<dbReference type="OrthoDB" id="273556at2759"/>
<dbReference type="Pfam" id="PF07576">
    <property type="entry name" value="BRAP2"/>
    <property type="match status" value="1"/>
</dbReference>
<evidence type="ECO:0000313" key="9">
    <source>
        <dbReference type="Proteomes" id="UP000038040"/>
    </source>
</evidence>
<dbReference type="EMBL" id="UYYG01001152">
    <property type="protein sequence ID" value="VDN55537.1"/>
    <property type="molecule type" value="Genomic_DNA"/>
</dbReference>
<protein>
    <submittedName>
        <fullName evidence="11">BRCA1-associated protein</fullName>
    </submittedName>
</protein>
<sequence>MFNYYSRYGVRKTGFWQIDHINAVFRNDVIAWLTTSTSVLIFQAAVANTSPRVKNLFERPLIRAKSRELIMSEKYETSELGNREGVNDLGRRTYAEVVVETFSNLEINREIAPSCSAQILQPTASTSSITTDFRDLENMPFYSGNPFVEKTSGVIHFYKWSDSRKNVKENCTMLCMLHVPSLVNCPELLKFVSPRFQHISSMKIVRDATPNQYMVIIKFKTPNSATEFYNEYNGVRFNGIGLERCLLAFVEKIDSFWKGDRKATMDCLTELPSCAVCLERLDDGILTVLCNHSFHQKCLEQWADTTCPVCRYNPTPEVIEDQKCFECGRTTDLWICLICGNVGCGRYSDAHAYKHFQLTSHTYTLKIGSDRVWDYAGDNYVHRLIHNAGDGKLIEFQRNQNEVMGDEKLEAIQLEYAYLLSTQLQKQRDYFEQKLADLEMKFNKFEENCNSTIKNLNSQLSRTILECDNLKKQLSVSEKSRQTAERNACNHKIKLEKALSSLSEEEVINQVLRSDREKLRTQVKELEQNNDSLTDQVRDLMTHFEAQCKIQESAKAGAEIQEGKVVITEKAKFSSQKRRKK</sequence>
<evidence type="ECO:0000259" key="7">
    <source>
        <dbReference type="PROSITE" id="PS50271"/>
    </source>
</evidence>
<dbReference type="GO" id="GO:0061630">
    <property type="term" value="F:ubiquitin protein ligase activity"/>
    <property type="evidence" value="ECO:0007669"/>
    <property type="project" value="TreeGrafter"/>
</dbReference>
<dbReference type="SUPFAM" id="SSF57850">
    <property type="entry name" value="RING/U-box"/>
    <property type="match status" value="2"/>
</dbReference>
<keyword evidence="10" id="KW-1185">Reference proteome</keyword>
<keyword evidence="5" id="KW-0175">Coiled coil</keyword>
<dbReference type="STRING" id="318479.A0A0N4U357"/>
<evidence type="ECO:0000313" key="11">
    <source>
        <dbReference type="WBParaSite" id="DME_0000115001-mRNA-1"/>
    </source>
</evidence>
<dbReference type="Proteomes" id="UP000274756">
    <property type="component" value="Unassembled WGS sequence"/>
</dbReference>
<name>A0A0N4U357_DRAME</name>
<dbReference type="PANTHER" id="PTHR24007">
    <property type="entry name" value="BRCA1-ASSOCIATED PROTEIN"/>
    <property type="match status" value="1"/>
</dbReference>
<dbReference type="InterPro" id="IPR001607">
    <property type="entry name" value="Znf_UBP"/>
</dbReference>
<reference evidence="11" key="1">
    <citation type="submission" date="2016-04" db="UniProtKB">
        <authorList>
            <consortium name="WormBaseParasite"/>
        </authorList>
    </citation>
    <scope>IDENTIFICATION</scope>
</reference>
<dbReference type="InterPro" id="IPR013083">
    <property type="entry name" value="Znf_RING/FYVE/PHD"/>
</dbReference>
<feature type="domain" description="RING-type" evidence="6">
    <location>
        <begin position="274"/>
        <end position="311"/>
    </location>
</feature>
<dbReference type="Gene3D" id="3.30.40.10">
    <property type="entry name" value="Zinc/RING finger domain, C3HC4 (zinc finger)"/>
    <property type="match status" value="2"/>
</dbReference>
<keyword evidence="2 4" id="KW-0863">Zinc-finger</keyword>
<dbReference type="SMART" id="SM00184">
    <property type="entry name" value="RING"/>
    <property type="match status" value="1"/>
</dbReference>
<dbReference type="InterPro" id="IPR001841">
    <property type="entry name" value="Znf_RING"/>
</dbReference>
<dbReference type="GO" id="GO:0005737">
    <property type="term" value="C:cytoplasm"/>
    <property type="evidence" value="ECO:0007669"/>
    <property type="project" value="TreeGrafter"/>
</dbReference>
<dbReference type="AlphaFoldDB" id="A0A0N4U357"/>
<dbReference type="SMART" id="SM00290">
    <property type="entry name" value="ZnF_UBP"/>
    <property type="match status" value="1"/>
</dbReference>
<evidence type="ECO:0000256" key="2">
    <source>
        <dbReference type="ARBA" id="ARBA00022771"/>
    </source>
</evidence>
<dbReference type="PROSITE" id="PS50271">
    <property type="entry name" value="ZF_UBP"/>
    <property type="match status" value="1"/>
</dbReference>
<dbReference type="GO" id="GO:0003676">
    <property type="term" value="F:nucleic acid binding"/>
    <property type="evidence" value="ECO:0007669"/>
    <property type="project" value="InterPro"/>
</dbReference>
<dbReference type="InterPro" id="IPR035979">
    <property type="entry name" value="RBD_domain_sf"/>
</dbReference>
<reference evidence="8 10" key="2">
    <citation type="submission" date="2018-11" db="EMBL/GenBank/DDBJ databases">
        <authorList>
            <consortium name="Pathogen Informatics"/>
        </authorList>
    </citation>
    <scope>NUCLEOTIDE SEQUENCE [LARGE SCALE GENOMIC DNA]</scope>
</reference>
<dbReference type="PANTHER" id="PTHR24007:SF7">
    <property type="entry name" value="BRCA1-ASSOCIATED PROTEIN"/>
    <property type="match status" value="1"/>
</dbReference>
<proteinExistence type="predicted"/>
<dbReference type="GO" id="GO:0016567">
    <property type="term" value="P:protein ubiquitination"/>
    <property type="evidence" value="ECO:0007669"/>
    <property type="project" value="TreeGrafter"/>
</dbReference>
<dbReference type="PROSITE" id="PS50089">
    <property type="entry name" value="ZF_RING_2"/>
    <property type="match status" value="1"/>
</dbReference>
<dbReference type="Pfam" id="PF02148">
    <property type="entry name" value="zf-UBP"/>
    <property type="match status" value="1"/>
</dbReference>
<evidence type="ECO:0000313" key="8">
    <source>
        <dbReference type="EMBL" id="VDN55537.1"/>
    </source>
</evidence>
<dbReference type="CDD" id="cd16457">
    <property type="entry name" value="RING-H2_BRAP2"/>
    <property type="match status" value="1"/>
</dbReference>
<evidence type="ECO:0000259" key="6">
    <source>
        <dbReference type="PROSITE" id="PS50089"/>
    </source>
</evidence>
<dbReference type="Pfam" id="PF13923">
    <property type="entry name" value="zf-C3HC4_2"/>
    <property type="match status" value="1"/>
</dbReference>
<evidence type="ECO:0000256" key="5">
    <source>
        <dbReference type="SAM" id="Coils"/>
    </source>
</evidence>
<organism evidence="9 11">
    <name type="scientific">Dracunculus medinensis</name>
    <name type="common">Guinea worm</name>
    <dbReference type="NCBI Taxonomy" id="318479"/>
    <lineage>
        <taxon>Eukaryota</taxon>
        <taxon>Metazoa</taxon>
        <taxon>Ecdysozoa</taxon>
        <taxon>Nematoda</taxon>
        <taxon>Chromadorea</taxon>
        <taxon>Rhabditida</taxon>
        <taxon>Spirurina</taxon>
        <taxon>Dracunculoidea</taxon>
        <taxon>Dracunculidae</taxon>
        <taxon>Dracunculus</taxon>
    </lineage>
</organism>
<dbReference type="InterPro" id="IPR047243">
    <property type="entry name" value="RING-H2_BRAP2"/>
</dbReference>
<evidence type="ECO:0000256" key="4">
    <source>
        <dbReference type="PROSITE-ProRule" id="PRU00502"/>
    </source>
</evidence>
<evidence type="ECO:0000256" key="3">
    <source>
        <dbReference type="ARBA" id="ARBA00022833"/>
    </source>
</evidence>
<dbReference type="GO" id="GO:0008270">
    <property type="term" value="F:zinc ion binding"/>
    <property type="evidence" value="ECO:0007669"/>
    <property type="project" value="UniProtKB-KW"/>
</dbReference>
<evidence type="ECO:0000256" key="1">
    <source>
        <dbReference type="ARBA" id="ARBA00022723"/>
    </source>
</evidence>
<feature type="coiled-coil region" evidence="5">
    <location>
        <begin position="421"/>
        <end position="543"/>
    </location>
</feature>
<feature type="domain" description="UBP-type" evidence="7">
    <location>
        <begin position="308"/>
        <end position="400"/>
    </location>
</feature>
<dbReference type="Proteomes" id="UP000038040">
    <property type="component" value="Unplaced"/>
</dbReference>
<gene>
    <name evidence="8" type="ORF">DME_LOCUS5510</name>
</gene>
<evidence type="ECO:0000313" key="10">
    <source>
        <dbReference type="Proteomes" id="UP000274756"/>
    </source>
</evidence>
<keyword evidence="1" id="KW-0479">Metal-binding</keyword>
<dbReference type="WBParaSite" id="DME_0000115001-mRNA-1">
    <property type="protein sequence ID" value="DME_0000115001-mRNA-1"/>
    <property type="gene ID" value="DME_0000115001"/>
</dbReference>
<keyword evidence="3" id="KW-0862">Zinc</keyword>
<dbReference type="SUPFAM" id="SSF54928">
    <property type="entry name" value="RNA-binding domain, RBD"/>
    <property type="match status" value="1"/>
</dbReference>